<keyword evidence="2" id="KW-1185">Reference proteome</keyword>
<dbReference type="AlphaFoldDB" id="A0A844FYW4"/>
<dbReference type="EMBL" id="VUNS01000004">
    <property type="protein sequence ID" value="MST96467.1"/>
    <property type="molecule type" value="Genomic_DNA"/>
</dbReference>
<reference evidence="1 2" key="1">
    <citation type="submission" date="2019-08" db="EMBL/GenBank/DDBJ databases">
        <title>In-depth cultivation of the pig gut microbiome towards novel bacterial diversity and tailored functional studies.</title>
        <authorList>
            <person name="Wylensek D."/>
            <person name="Hitch T.C.A."/>
            <person name="Clavel T."/>
        </authorList>
    </citation>
    <scope>NUCLEOTIDE SEQUENCE [LARGE SCALE GENOMIC DNA]</scope>
    <source>
        <strain evidence="1 2">BBE-744-WT-12</strain>
    </source>
</reference>
<protein>
    <submittedName>
        <fullName evidence="1">Uncharacterized protein</fullName>
    </submittedName>
</protein>
<accession>A0A844FYW4</accession>
<comment type="caution">
    <text evidence="1">The sequence shown here is derived from an EMBL/GenBank/DDBJ whole genome shotgun (WGS) entry which is preliminary data.</text>
</comment>
<dbReference type="RefSeq" id="WP_154417212.1">
    <property type="nucleotide sequence ID" value="NZ_VUNS01000004.1"/>
</dbReference>
<sequence length="648" mass="71150">MSGKSPLELLNIVPMLPEHREELAADTLDLLRRGCINRTAFILTLVPEGNPPADKAKVLGERFEQFRAALGKTDMPVGILIQATIGHGWVPNTPSEFQRIVLPDGERPYMFCPLDEAFRACIGDAVRRLAALRPDFLMVDDDFRLLTGRDGCFCPLHLARFNREQGTAYDRETLAAALGKDAALAAKYDALLKQSLIELAGVIRRAVDETDPEMPCSFCACSRDMRHAPAIARILAAPGEPLTIRINNARYLNESLRTVPEWLMFTARQIAACPPGSRLLAEPDTFPHNRYSTSAAMMHLQLTCSILEGCRGGKFWLSRSGCWEPESGRLYRDTLARNVRFYQALAELPVEWTGAATVLPETPPLNFPLASRSDSNRTWSTQVLGKMGIPFHFTTSPGGIVTLAGSDCDALSDAQLNELFSRHNCLLDGPAAVAACERGFGPAIGVAAEAWNGKPVTFELTRDGNRIPAAATNDREARFAKLTPLPGTEELSKFYHTSSGVSPEKEYMMPGATFRRIPGGGRIAVIASPVTQYGFAAFSMLNQSRKAQLLEIFERFGGLPWHFPGDDEILLKTGKAEGYEIALLIDLSLDDVPEVQLAGPAEKAASVETLLPDGKWEPAQFVRDGGELRISRALRPLRPLVLRIKLNQ</sequence>
<organism evidence="1 2">
    <name type="scientific">Victivallis lenta</name>
    <dbReference type="NCBI Taxonomy" id="2606640"/>
    <lineage>
        <taxon>Bacteria</taxon>
        <taxon>Pseudomonadati</taxon>
        <taxon>Lentisphaerota</taxon>
        <taxon>Lentisphaeria</taxon>
        <taxon>Victivallales</taxon>
        <taxon>Victivallaceae</taxon>
        <taxon>Victivallis</taxon>
    </lineage>
</organism>
<gene>
    <name evidence="1" type="ORF">FYJ85_05335</name>
</gene>
<dbReference type="Proteomes" id="UP000435649">
    <property type="component" value="Unassembled WGS sequence"/>
</dbReference>
<proteinExistence type="predicted"/>
<evidence type="ECO:0000313" key="2">
    <source>
        <dbReference type="Proteomes" id="UP000435649"/>
    </source>
</evidence>
<name>A0A844FYW4_9BACT</name>
<evidence type="ECO:0000313" key="1">
    <source>
        <dbReference type="EMBL" id="MST96467.1"/>
    </source>
</evidence>